<gene>
    <name evidence="2" type="ORF">HNQ36_001818</name>
</gene>
<dbReference type="EMBL" id="JACHIJ010000002">
    <property type="protein sequence ID" value="MBB5051864.1"/>
    <property type="molecule type" value="Genomic_DNA"/>
</dbReference>
<name>A0A840MZM7_9BRAD</name>
<sequence length="93" mass="10082">MMRMRIHGGTERLSAHCEQAMSAQNQRQIDGKIKEMPPRRSQATDVAGLPAGASVGARAARRERANKNNAVFGTIGGFPGSMATTMRVSRRMP</sequence>
<evidence type="ECO:0000313" key="3">
    <source>
        <dbReference type="Proteomes" id="UP000521227"/>
    </source>
</evidence>
<comment type="caution">
    <text evidence="2">The sequence shown here is derived from an EMBL/GenBank/DDBJ whole genome shotgun (WGS) entry which is preliminary data.</text>
</comment>
<dbReference type="AlphaFoldDB" id="A0A840MZM7"/>
<feature type="region of interest" description="Disordered" evidence="1">
    <location>
        <begin position="35"/>
        <end position="93"/>
    </location>
</feature>
<accession>A0A840MZM7</accession>
<evidence type="ECO:0000313" key="2">
    <source>
        <dbReference type="EMBL" id="MBB5051864.1"/>
    </source>
</evidence>
<proteinExistence type="predicted"/>
<protein>
    <submittedName>
        <fullName evidence="2">Uncharacterized protein</fullName>
    </submittedName>
</protein>
<reference evidence="2 3" key="1">
    <citation type="submission" date="2020-08" db="EMBL/GenBank/DDBJ databases">
        <title>Genomic Encyclopedia of Type Strains, Phase IV (KMG-IV): sequencing the most valuable type-strain genomes for metagenomic binning, comparative biology and taxonomic classification.</title>
        <authorList>
            <person name="Goeker M."/>
        </authorList>
    </citation>
    <scope>NUCLEOTIDE SEQUENCE [LARGE SCALE GENOMIC DNA]</scope>
    <source>
        <strain evidence="2 3">DSM 17498</strain>
    </source>
</reference>
<dbReference type="Proteomes" id="UP000521227">
    <property type="component" value="Unassembled WGS sequence"/>
</dbReference>
<organism evidence="2 3">
    <name type="scientific">Afipia massiliensis</name>
    <dbReference type="NCBI Taxonomy" id="211460"/>
    <lineage>
        <taxon>Bacteria</taxon>
        <taxon>Pseudomonadati</taxon>
        <taxon>Pseudomonadota</taxon>
        <taxon>Alphaproteobacteria</taxon>
        <taxon>Hyphomicrobiales</taxon>
        <taxon>Nitrobacteraceae</taxon>
        <taxon>Afipia</taxon>
    </lineage>
</organism>
<dbReference type="RefSeq" id="WP_210311956.1">
    <property type="nucleotide sequence ID" value="NZ_JACHIJ010000002.1"/>
</dbReference>
<evidence type="ECO:0000256" key="1">
    <source>
        <dbReference type="SAM" id="MobiDB-lite"/>
    </source>
</evidence>